<evidence type="ECO:0000256" key="8">
    <source>
        <dbReference type="ARBA" id="ARBA00048552"/>
    </source>
</evidence>
<dbReference type="SUPFAM" id="SSF56672">
    <property type="entry name" value="DNA/RNA polymerases"/>
    <property type="match status" value="1"/>
</dbReference>
<evidence type="ECO:0000256" key="2">
    <source>
        <dbReference type="ARBA" id="ARBA00012418"/>
    </source>
</evidence>
<dbReference type="PROSITE" id="PS00900">
    <property type="entry name" value="RNA_POL_PHAGE_1"/>
    <property type="match status" value="1"/>
</dbReference>
<evidence type="ECO:0000256" key="7">
    <source>
        <dbReference type="ARBA" id="ARBA00023163"/>
    </source>
</evidence>
<feature type="coiled-coil region" evidence="10">
    <location>
        <begin position="473"/>
        <end position="500"/>
    </location>
</feature>
<dbReference type="InterPro" id="IPR002092">
    <property type="entry name" value="DNA-dir_Rpol_phage-type"/>
</dbReference>
<evidence type="ECO:0000256" key="6">
    <source>
        <dbReference type="ARBA" id="ARBA00022946"/>
    </source>
</evidence>
<reference evidence="12" key="1">
    <citation type="submission" date="2020-11" db="EMBL/GenBank/DDBJ databases">
        <authorList>
            <person name="Tran Van P."/>
        </authorList>
    </citation>
    <scope>NUCLEOTIDE SEQUENCE</scope>
</reference>
<keyword evidence="6" id="KW-0809">Transit peptide</keyword>
<dbReference type="Gene3D" id="1.10.150.20">
    <property type="entry name" value="5' to 3' exonuclease, C-terminal subdomain"/>
    <property type="match status" value="1"/>
</dbReference>
<comment type="function">
    <text evidence="9">DNA-dependent RNA polymerase catalyzes the transcription of DNA into RNA using the four ribonucleoside triphosphates as substrates.</text>
</comment>
<keyword evidence="7 9" id="KW-0804">Transcription</keyword>
<evidence type="ECO:0000256" key="5">
    <source>
        <dbReference type="ARBA" id="ARBA00022695"/>
    </source>
</evidence>
<sequence>MASCLLLSARLPAGSLQRSPLGRIILRKCTTNVRRGMRSAPRSKYTDLIQVSNEDAVTTSTARIKAVSAARALDGISTDDLVFFRLSTIVDGVRHKLSEVPPTEPMTETIAHRIRDLVAPLSHYRAALMEIVDESESITQHSYGALNEYVYILGKVVDPWMLKFKEKNAALTEKGKLRMLRSNLETLALKLRSARVEEWPEADTSYIRTRLEKALNAAEERENRIKPVKTTAKQRAELARIAAAEMEDASRHASFVMSLRAHLELLIHLGRPHDAVETFHQYLRVSAADDSHPRVAHVDLFNLVLRIDAQKGDLTSVKQLFCLMEEFKTDPNAPSFAAVLECVGVAKSKSTFNYDQAKTIVSQVLKGMKERQCSDSDVIYKSHSTLEQKKLIAEGIRIANPLYEIPERRPRYGYMPNPLLNGLCKEHKYAGPNFGVLDSAQMKEFSREQFETEMRGHVDIVPIVRLSNAHHPKEGDEKLIKIAEEKLVEAENKWEETLREVFRKEMEALELQVLASRRQRCITILPYLQCLEQDEFVDLMMQEIRRLSEGSETYTPSTRMMNKQLGQFVMNKYMLKRRSNSGVIGKLEELYGKFADNCIDETGVDIPRVAWQKIVAANQSGPNVDKILHSWPSNVLITVGKFLNQIILNNIKIDARMFNTTNKNQKPLLLPAFFKLYRSQGVMMREELKVHPVAAKLYRLGSHHPLRFDAEVVPMVSPPLPWVSNRFGGYLTSTAKIMRLPPGAHQQFAELNRVPAQQLYPTYDSLNQLSANPWIVNEPVLDLAIDIFVCGGDDHLEIPKPPLACPAPPVITSDMTKKEKFKAHVDKIHLKRLKGEMYSLWCDALYKLSIANHFRKRILWFPHNIDFRGRAYPCPPHFNHLGADLTRALLLFAKGQPLGLKGFDWLKIHLVNLTGHKKRDPISGRLNYANDMMGDIMDSAERPLTGKGWWKDSDEPWQTLAACKEVAAAIRCEAGPENHVSHFPIHQDGSCNGLQHYAALGRDPQGAFSVNLGAAERPQDVYSDVAAMVERERVRDAAKGVKIAAALEGMIKRKVIKQTVMTTVYGVTRYGARLQIAKQLKDLDDFPQDMCFAASQYLTQKTFLCLQEMFTGTKLIQDWFTECARLISGVCGQPVEWISPLGLPVIQPYHRGGKKNFGSSVDATGLRINTRNLVDSFERPNTMKQKNAFPPNFIHSLDSTHMMLTSLYCQQAGISFVSVHDCYWTHPCTVDVMNEICRDQFVALHSQPILEDLRDFMVSKYSFPHQDLDDGGTVQGIAKRKLNRTLTEVPEKGSFDLQQVKHSTYFFS</sequence>
<evidence type="ECO:0000256" key="3">
    <source>
        <dbReference type="ARBA" id="ARBA00022478"/>
    </source>
</evidence>
<dbReference type="InterPro" id="IPR037159">
    <property type="entry name" value="RNA_POL_N_sf"/>
</dbReference>
<feature type="domain" description="DNA-directed RNA polymerase N-terminal" evidence="11">
    <location>
        <begin position="447"/>
        <end position="771"/>
    </location>
</feature>
<proteinExistence type="inferred from homology"/>
<dbReference type="Gene3D" id="1.10.1320.10">
    <property type="entry name" value="DNA-directed RNA polymerase, N-terminal domain"/>
    <property type="match status" value="1"/>
</dbReference>
<comment type="catalytic activity">
    <reaction evidence="8 9">
        <text>RNA(n) + a ribonucleoside 5'-triphosphate = RNA(n+1) + diphosphate</text>
        <dbReference type="Rhea" id="RHEA:21248"/>
        <dbReference type="Rhea" id="RHEA-COMP:14527"/>
        <dbReference type="Rhea" id="RHEA-COMP:17342"/>
        <dbReference type="ChEBI" id="CHEBI:33019"/>
        <dbReference type="ChEBI" id="CHEBI:61557"/>
        <dbReference type="ChEBI" id="CHEBI:140395"/>
        <dbReference type="EC" id="2.7.7.6"/>
    </reaction>
</comment>
<evidence type="ECO:0000313" key="12">
    <source>
        <dbReference type="EMBL" id="CAD7275134.1"/>
    </source>
</evidence>
<dbReference type="EC" id="2.7.7.6" evidence="2 9"/>
<keyword evidence="13" id="KW-1185">Reference proteome</keyword>
<dbReference type="PROSITE" id="PS00489">
    <property type="entry name" value="RNA_POL_PHAGE_2"/>
    <property type="match status" value="1"/>
</dbReference>
<dbReference type="GO" id="GO:0001018">
    <property type="term" value="F:mitochondrial promoter sequence-specific DNA binding"/>
    <property type="evidence" value="ECO:0007669"/>
    <property type="project" value="TreeGrafter"/>
</dbReference>
<dbReference type="EMBL" id="OA882399">
    <property type="protein sequence ID" value="CAD7275134.1"/>
    <property type="molecule type" value="Genomic_DNA"/>
</dbReference>
<keyword evidence="5 9" id="KW-0548">Nucleotidyltransferase</keyword>
<evidence type="ECO:0000256" key="1">
    <source>
        <dbReference type="ARBA" id="ARBA00009493"/>
    </source>
</evidence>
<evidence type="ECO:0000259" key="11">
    <source>
        <dbReference type="SMART" id="SM01311"/>
    </source>
</evidence>
<gene>
    <name evidence="12" type="ORF">NMOB1V02_LOCUS2937</name>
</gene>
<dbReference type="GO" id="GO:0003899">
    <property type="term" value="F:DNA-directed RNA polymerase activity"/>
    <property type="evidence" value="ECO:0007669"/>
    <property type="project" value="UniProtKB-EC"/>
</dbReference>
<evidence type="ECO:0000313" key="13">
    <source>
        <dbReference type="Proteomes" id="UP000678499"/>
    </source>
</evidence>
<dbReference type="Pfam" id="PF14700">
    <property type="entry name" value="RPOL_N"/>
    <property type="match status" value="1"/>
</dbReference>
<keyword evidence="10" id="KW-0175">Coiled coil</keyword>
<dbReference type="FunFam" id="1.10.287.280:FF:000001">
    <property type="entry name" value="DNA-directed RNA polymerase"/>
    <property type="match status" value="1"/>
</dbReference>
<protein>
    <recommendedName>
        <fullName evidence="2 9">DNA-directed RNA polymerase</fullName>
        <ecNumber evidence="2 9">2.7.7.6</ecNumber>
    </recommendedName>
</protein>
<dbReference type="GO" id="GO:0034245">
    <property type="term" value="C:mitochondrial DNA-directed RNA polymerase complex"/>
    <property type="evidence" value="ECO:0007669"/>
    <property type="project" value="TreeGrafter"/>
</dbReference>
<dbReference type="Pfam" id="PF00940">
    <property type="entry name" value="RNA_pol"/>
    <property type="match status" value="1"/>
</dbReference>
<accession>A0A7R9BGY9</accession>
<organism evidence="12">
    <name type="scientific">Notodromas monacha</name>
    <dbReference type="NCBI Taxonomy" id="399045"/>
    <lineage>
        <taxon>Eukaryota</taxon>
        <taxon>Metazoa</taxon>
        <taxon>Ecdysozoa</taxon>
        <taxon>Arthropoda</taxon>
        <taxon>Crustacea</taxon>
        <taxon>Oligostraca</taxon>
        <taxon>Ostracoda</taxon>
        <taxon>Podocopa</taxon>
        <taxon>Podocopida</taxon>
        <taxon>Cypridocopina</taxon>
        <taxon>Cypridoidea</taxon>
        <taxon>Cyprididae</taxon>
        <taxon>Notodromas</taxon>
    </lineage>
</organism>
<evidence type="ECO:0000256" key="10">
    <source>
        <dbReference type="SAM" id="Coils"/>
    </source>
</evidence>
<dbReference type="InterPro" id="IPR029262">
    <property type="entry name" value="RPOL_N"/>
</dbReference>
<evidence type="ECO:0000256" key="9">
    <source>
        <dbReference type="RuleBase" id="RU003805"/>
    </source>
</evidence>
<dbReference type="PANTHER" id="PTHR10102">
    <property type="entry name" value="DNA-DIRECTED RNA POLYMERASE, MITOCHONDRIAL"/>
    <property type="match status" value="1"/>
</dbReference>
<dbReference type="InterPro" id="IPR046950">
    <property type="entry name" value="DNA-dir_Rpol_C_phage-type"/>
</dbReference>
<keyword evidence="4 9" id="KW-0808">Transferase</keyword>
<name>A0A7R9BGY9_9CRUS</name>
<comment type="similarity">
    <text evidence="1 9">Belongs to the phage and mitochondrial RNA polymerase family.</text>
</comment>
<keyword evidence="3 9" id="KW-0240">DNA-directed RNA polymerase</keyword>
<dbReference type="OrthoDB" id="276422at2759"/>
<dbReference type="EMBL" id="CAJPEX010000362">
    <property type="protein sequence ID" value="CAG0915286.1"/>
    <property type="molecule type" value="Genomic_DNA"/>
</dbReference>
<dbReference type="GO" id="GO:0071897">
    <property type="term" value="P:DNA biosynthetic process"/>
    <property type="evidence" value="ECO:0007669"/>
    <property type="project" value="UniProtKB-ARBA"/>
</dbReference>
<dbReference type="GO" id="GO:0006390">
    <property type="term" value="P:mitochondrial transcription"/>
    <property type="evidence" value="ECO:0007669"/>
    <property type="project" value="TreeGrafter"/>
</dbReference>
<dbReference type="Proteomes" id="UP000678499">
    <property type="component" value="Unassembled WGS sequence"/>
</dbReference>
<dbReference type="InterPro" id="IPR043502">
    <property type="entry name" value="DNA/RNA_pol_sf"/>
</dbReference>
<dbReference type="SMART" id="SM01311">
    <property type="entry name" value="RPOL_N"/>
    <property type="match status" value="1"/>
</dbReference>
<dbReference type="PANTHER" id="PTHR10102:SF0">
    <property type="entry name" value="DNA-DIRECTED RNA POLYMERASE, MITOCHONDRIAL"/>
    <property type="match status" value="1"/>
</dbReference>
<dbReference type="FunFam" id="1.10.150.20:FF:000031">
    <property type="entry name" value="DNA-directed RNA polymerase"/>
    <property type="match status" value="1"/>
</dbReference>
<evidence type="ECO:0000256" key="4">
    <source>
        <dbReference type="ARBA" id="ARBA00022679"/>
    </source>
</evidence>
<dbReference type="Gene3D" id="1.10.287.280">
    <property type="match status" value="1"/>
</dbReference>